<dbReference type="SUPFAM" id="SSF57756">
    <property type="entry name" value="Retrovirus zinc finger-like domains"/>
    <property type="match status" value="1"/>
</dbReference>
<keyword evidence="3" id="KW-1185">Reference proteome</keyword>
<comment type="caution">
    <text evidence="2">The sequence shown here is derived from an EMBL/GenBank/DDBJ whole genome shotgun (WGS) entry which is preliminary data.</text>
</comment>
<feature type="region of interest" description="Disordered" evidence="1">
    <location>
        <begin position="82"/>
        <end position="127"/>
    </location>
</feature>
<dbReference type="STRING" id="6335.A0A0V1KJS5"/>
<feature type="compositionally biased region" description="Polar residues" evidence="1">
    <location>
        <begin position="94"/>
        <end position="105"/>
    </location>
</feature>
<dbReference type="OrthoDB" id="6496131at2759"/>
<name>A0A0V1KJS5_9BILA</name>
<sequence>MRQCVDGSLPATLEVVERQKFFSCKQSADDIVKSFVAELKKLSLNCVFDTHLPSALRDQFILGLQIQLAQQMEAADQEMAAWRPTVEEAPADQSPATVHQTQGSVQKRVKQKQRPPAQTGRNKKSGCHRCSKLDHWASGCPHKNDRC</sequence>
<dbReference type="Proteomes" id="UP000054721">
    <property type="component" value="Unassembled WGS sequence"/>
</dbReference>
<gene>
    <name evidence="2" type="ORF">T02_14672</name>
</gene>
<proteinExistence type="predicted"/>
<dbReference type="EMBL" id="JYDW01000998">
    <property type="protein sequence ID" value="KRZ47294.1"/>
    <property type="molecule type" value="Genomic_DNA"/>
</dbReference>
<dbReference type="InterPro" id="IPR036875">
    <property type="entry name" value="Znf_CCHC_sf"/>
</dbReference>
<dbReference type="GO" id="GO:0008270">
    <property type="term" value="F:zinc ion binding"/>
    <property type="evidence" value="ECO:0007669"/>
    <property type="project" value="InterPro"/>
</dbReference>
<organism evidence="2 3">
    <name type="scientific">Trichinella nativa</name>
    <dbReference type="NCBI Taxonomy" id="6335"/>
    <lineage>
        <taxon>Eukaryota</taxon>
        <taxon>Metazoa</taxon>
        <taxon>Ecdysozoa</taxon>
        <taxon>Nematoda</taxon>
        <taxon>Enoplea</taxon>
        <taxon>Dorylaimia</taxon>
        <taxon>Trichinellida</taxon>
        <taxon>Trichinellidae</taxon>
        <taxon>Trichinella</taxon>
    </lineage>
</organism>
<dbReference type="AlphaFoldDB" id="A0A0V1KJS5"/>
<reference evidence="2 3" key="1">
    <citation type="submission" date="2015-05" db="EMBL/GenBank/DDBJ databases">
        <title>Evolution of Trichinella species and genotypes.</title>
        <authorList>
            <person name="Korhonen P.K."/>
            <person name="Edoardo P."/>
            <person name="Giuseppe L.R."/>
            <person name="Gasser R.B."/>
        </authorList>
    </citation>
    <scope>NUCLEOTIDE SEQUENCE [LARGE SCALE GENOMIC DNA]</scope>
    <source>
        <strain evidence="2">ISS10</strain>
    </source>
</reference>
<evidence type="ECO:0000313" key="3">
    <source>
        <dbReference type="Proteomes" id="UP000054721"/>
    </source>
</evidence>
<evidence type="ECO:0000256" key="1">
    <source>
        <dbReference type="SAM" id="MobiDB-lite"/>
    </source>
</evidence>
<accession>A0A0V1KJS5</accession>
<evidence type="ECO:0000313" key="2">
    <source>
        <dbReference type="EMBL" id="KRZ47294.1"/>
    </source>
</evidence>
<protein>
    <recommendedName>
        <fullName evidence="4">CCHC-type domain-containing protein</fullName>
    </recommendedName>
</protein>
<evidence type="ECO:0008006" key="4">
    <source>
        <dbReference type="Google" id="ProtNLM"/>
    </source>
</evidence>
<dbReference type="GO" id="GO:0003676">
    <property type="term" value="F:nucleic acid binding"/>
    <property type="evidence" value="ECO:0007669"/>
    <property type="project" value="InterPro"/>
</dbReference>